<dbReference type="InterPro" id="IPR056555">
    <property type="entry name" value="NFD4_C"/>
</dbReference>
<evidence type="ECO:0000256" key="4">
    <source>
        <dbReference type="ARBA" id="ARBA00023136"/>
    </source>
</evidence>
<dbReference type="Proteomes" id="UP000796880">
    <property type="component" value="Unassembled WGS sequence"/>
</dbReference>
<keyword evidence="4 5" id="KW-0472">Membrane</keyword>
<comment type="subcellular location">
    <subcellularLocation>
        <location evidence="1">Membrane</location>
        <topology evidence="1">Multi-pass membrane protein</topology>
    </subcellularLocation>
</comment>
<feature type="transmembrane region" description="Helical" evidence="5">
    <location>
        <begin position="78"/>
        <end position="99"/>
    </location>
</feature>
<dbReference type="AlphaFoldDB" id="A0A8K0E0D8"/>
<proteinExistence type="predicted"/>
<dbReference type="InterPro" id="IPR011989">
    <property type="entry name" value="ARM-like"/>
</dbReference>
<dbReference type="SUPFAM" id="SSF103473">
    <property type="entry name" value="MFS general substrate transporter"/>
    <property type="match status" value="2"/>
</dbReference>
<feature type="domain" description="Nodulin-like" evidence="6">
    <location>
        <begin position="8"/>
        <end position="260"/>
    </location>
</feature>
<sequence length="960" mass="107066">MEVLFNSKWVSTVCSIWIQCTAGSLYTFSIYSQVLKTTQQYDQSTLDTVSVFKDVGVNCGTLSGILYSSATISDSPAVGPWVVLLAGAVQCFLGYFFMWAAVTGVIPRPPVPVMCLFMLVAAHAQSFFNTANVVTGVRNFPYYRGTIVGIMKGFLGLSAAILVQIYETILFNKPTSYLLMLALLPTINTLLLMWFVRIHNTCEGVEKKNLNSFSLIALLVAAYLMGIIIIEHVVTLRLWIRAFSLVVLILLLASPLWIAIRAHQRDFDMISQTSFREVDSVIDKPEHQITEKTHLQQNSAGYHHLPTNTDQEMDANIGNRTVYSGENVNLLQAMGGLDFWILFLAMACGMGSGLATVNNISQLGGSLGYTSFQTSALVSLWSIWNFLGLFGAGFVSDYFLHVRGWARPLFMVITLAGMSIGHMVIASGLPGALYAGSVLVGVCYGSQWSLLPTITSDIFGVGHMGTIFNTITAANPVGSYIFSVRVIGDIYDKEASAEKGDTCVGTHCFALSFLIMGSATLLGSLASLVLFFRTRSFYSHVIVRRLLHSARGITIETDKDACVGAARGMFNALGNACVGPHVEKVCGAIYYLAKRCENVNIWRTDFTKAVFRIVTSSLKLFKRQGELFIPVVRTLTSVIECTNLNDETSSIIENLLQIVRHRLMTTIDQFEEVKEWEKDYMPASLCALLQRFDVDDSSSLIVQEEALLTIGCIAHAIRTEIKKQIPMLFKLPCKLDINSSTSPNLKHLQCKSDVIPEPWIKGNFSGFPYLQTLNSKYAGPPESNISSSCTNLKHMQFQEECNGLRKIKFQLKRLRTLRLVSCVELSEVEIEAPNLVSLIFWGRANVFFAPKVFKLWLIYPQSERKYVDSPLCNLKQLKVQLVWWEKTLLEELIDSFLWLVPHPNTLSIIVNSQVKSLKFLYRDENVENWSNVMSVLDRQHTLVKSGLELEIPNVKVKEAI</sequence>
<dbReference type="GO" id="GO:0016020">
    <property type="term" value="C:membrane"/>
    <property type="evidence" value="ECO:0007669"/>
    <property type="project" value="UniProtKB-SubCell"/>
</dbReference>
<evidence type="ECO:0000256" key="5">
    <source>
        <dbReference type="SAM" id="Phobius"/>
    </source>
</evidence>
<evidence type="ECO:0000256" key="3">
    <source>
        <dbReference type="ARBA" id="ARBA00022989"/>
    </source>
</evidence>
<keyword evidence="9" id="KW-1185">Reference proteome</keyword>
<dbReference type="OrthoDB" id="410267at2759"/>
<dbReference type="PANTHER" id="PTHR21576">
    <property type="entry name" value="UNCHARACTERIZED NODULIN-LIKE PROTEIN"/>
    <property type="match status" value="1"/>
</dbReference>
<feature type="transmembrane region" description="Helical" evidence="5">
    <location>
        <begin position="210"/>
        <end position="230"/>
    </location>
</feature>
<dbReference type="CDD" id="cd17354">
    <property type="entry name" value="MFS_Mch1p_like"/>
    <property type="match status" value="1"/>
</dbReference>
<feature type="transmembrane region" description="Helical" evidence="5">
    <location>
        <begin position="146"/>
        <end position="166"/>
    </location>
</feature>
<dbReference type="EMBL" id="VOIH02000009">
    <property type="protein sequence ID" value="KAF3437100.1"/>
    <property type="molecule type" value="Genomic_DNA"/>
</dbReference>
<evidence type="ECO:0000259" key="6">
    <source>
        <dbReference type="Pfam" id="PF06813"/>
    </source>
</evidence>
<feature type="domain" description="NFD4 C-terminal" evidence="7">
    <location>
        <begin position="334"/>
        <end position="539"/>
    </location>
</feature>
<name>A0A8K0E0D8_9ROSA</name>
<dbReference type="InterPro" id="IPR016024">
    <property type="entry name" value="ARM-type_fold"/>
</dbReference>
<feature type="transmembrane region" description="Helical" evidence="5">
    <location>
        <begin position="178"/>
        <end position="198"/>
    </location>
</feature>
<reference evidence="8" key="1">
    <citation type="submission" date="2020-03" db="EMBL/GenBank/DDBJ databases">
        <title>A high-quality chromosome-level genome assembly of a woody plant with both climbing and erect habits, Rhamnella rubrinervis.</title>
        <authorList>
            <person name="Lu Z."/>
            <person name="Yang Y."/>
            <person name="Zhu X."/>
            <person name="Sun Y."/>
        </authorList>
    </citation>
    <scope>NUCLEOTIDE SEQUENCE</scope>
    <source>
        <strain evidence="8">BYM</strain>
        <tissue evidence="8">Leaf</tissue>
    </source>
</reference>
<evidence type="ECO:0000256" key="1">
    <source>
        <dbReference type="ARBA" id="ARBA00004141"/>
    </source>
</evidence>
<dbReference type="SUPFAM" id="SSF48371">
    <property type="entry name" value="ARM repeat"/>
    <property type="match status" value="1"/>
</dbReference>
<keyword evidence="3 5" id="KW-1133">Transmembrane helix</keyword>
<keyword evidence="2 5" id="KW-0812">Transmembrane</keyword>
<dbReference type="Pfam" id="PF23262">
    <property type="entry name" value="NFD4_C"/>
    <property type="match status" value="1"/>
</dbReference>
<evidence type="ECO:0000313" key="9">
    <source>
        <dbReference type="Proteomes" id="UP000796880"/>
    </source>
</evidence>
<dbReference type="InterPro" id="IPR036259">
    <property type="entry name" value="MFS_trans_sf"/>
</dbReference>
<dbReference type="Pfam" id="PF06813">
    <property type="entry name" value="Nodulin-like"/>
    <property type="match status" value="1"/>
</dbReference>
<feature type="transmembrane region" description="Helical" evidence="5">
    <location>
        <begin position="339"/>
        <end position="361"/>
    </location>
</feature>
<evidence type="ECO:0000259" key="7">
    <source>
        <dbReference type="Pfam" id="PF23262"/>
    </source>
</evidence>
<organism evidence="8 9">
    <name type="scientific">Rhamnella rubrinervis</name>
    <dbReference type="NCBI Taxonomy" id="2594499"/>
    <lineage>
        <taxon>Eukaryota</taxon>
        <taxon>Viridiplantae</taxon>
        <taxon>Streptophyta</taxon>
        <taxon>Embryophyta</taxon>
        <taxon>Tracheophyta</taxon>
        <taxon>Spermatophyta</taxon>
        <taxon>Magnoliopsida</taxon>
        <taxon>eudicotyledons</taxon>
        <taxon>Gunneridae</taxon>
        <taxon>Pentapetalae</taxon>
        <taxon>rosids</taxon>
        <taxon>fabids</taxon>
        <taxon>Rosales</taxon>
        <taxon>Rhamnaceae</taxon>
        <taxon>rhamnoid group</taxon>
        <taxon>Rhamneae</taxon>
        <taxon>Rhamnella</taxon>
    </lineage>
</organism>
<gene>
    <name evidence="8" type="ORF">FNV43_RR19853</name>
</gene>
<evidence type="ECO:0000313" key="8">
    <source>
        <dbReference type="EMBL" id="KAF3437100.1"/>
    </source>
</evidence>
<accession>A0A8K0E0D8</accession>
<feature type="transmembrane region" description="Helical" evidence="5">
    <location>
        <begin position="242"/>
        <end position="260"/>
    </location>
</feature>
<dbReference type="Gene3D" id="1.20.1250.20">
    <property type="entry name" value="MFS general substrate transporter like domains"/>
    <property type="match status" value="1"/>
</dbReference>
<dbReference type="Gene3D" id="1.25.10.10">
    <property type="entry name" value="Leucine-rich Repeat Variant"/>
    <property type="match status" value="1"/>
</dbReference>
<comment type="caution">
    <text evidence="8">The sequence shown here is derived from an EMBL/GenBank/DDBJ whole genome shotgun (WGS) entry which is preliminary data.</text>
</comment>
<dbReference type="InterPro" id="IPR010658">
    <property type="entry name" value="Nodulin-like"/>
</dbReference>
<feature type="transmembrane region" description="Helical" evidence="5">
    <location>
        <begin position="381"/>
        <end position="400"/>
    </location>
</feature>
<evidence type="ECO:0000256" key="2">
    <source>
        <dbReference type="ARBA" id="ARBA00022692"/>
    </source>
</evidence>
<dbReference type="PANTHER" id="PTHR21576:SF133">
    <property type="entry name" value="NODULIN-LIKE DOMAIN-CONTAINING PROTEIN"/>
    <property type="match status" value="1"/>
</dbReference>
<feature type="transmembrane region" description="Helical" evidence="5">
    <location>
        <begin position="509"/>
        <end position="532"/>
    </location>
</feature>
<protein>
    <recommendedName>
        <fullName evidence="10">Nodulin-like domain-containing protein</fullName>
    </recommendedName>
</protein>
<evidence type="ECO:0008006" key="10">
    <source>
        <dbReference type="Google" id="ProtNLM"/>
    </source>
</evidence>
<feature type="transmembrane region" description="Helical" evidence="5">
    <location>
        <begin position="409"/>
        <end position="429"/>
    </location>
</feature>